<evidence type="ECO:0000259" key="4">
    <source>
        <dbReference type="Pfam" id="PF24410"/>
    </source>
</evidence>
<name>A0A7Y6I971_9ACTN</name>
<protein>
    <submittedName>
        <fullName evidence="5">Caspase family protein</fullName>
    </submittedName>
</protein>
<dbReference type="Gene3D" id="3.40.50.1460">
    <property type="match status" value="1"/>
</dbReference>
<dbReference type="Pfam" id="PF00656">
    <property type="entry name" value="Peptidase_C14"/>
    <property type="match status" value="1"/>
</dbReference>
<dbReference type="GO" id="GO:0004197">
    <property type="term" value="F:cysteine-type endopeptidase activity"/>
    <property type="evidence" value="ECO:0007669"/>
    <property type="project" value="InterPro"/>
</dbReference>
<dbReference type="RefSeq" id="WP_175591484.1">
    <property type="nucleotide sequence ID" value="NZ_JABWGN010000008.1"/>
</dbReference>
<evidence type="ECO:0000313" key="6">
    <source>
        <dbReference type="Proteomes" id="UP000586042"/>
    </source>
</evidence>
<dbReference type="InterPro" id="IPR036890">
    <property type="entry name" value="HATPase_C_sf"/>
</dbReference>
<feature type="domain" description="Peptidase C14 caspase" evidence="2">
    <location>
        <begin position="26"/>
        <end position="227"/>
    </location>
</feature>
<dbReference type="PANTHER" id="PTHR22576">
    <property type="entry name" value="MUCOSA ASSOCIATED LYMPHOID TISSUE LYMPHOMA TRANSLOCATION PROTEIN 1/PARACASPASE"/>
    <property type="match status" value="1"/>
</dbReference>
<dbReference type="Pfam" id="PF24401">
    <property type="entry name" value="iHD-CE"/>
    <property type="match status" value="1"/>
</dbReference>
<evidence type="ECO:0000256" key="1">
    <source>
        <dbReference type="SAM" id="MobiDB-lite"/>
    </source>
</evidence>
<accession>A0A7Y6I971</accession>
<dbReference type="PRINTS" id="PR00775">
    <property type="entry name" value="HEATSHOCK90"/>
</dbReference>
<dbReference type="InterPro" id="IPR056507">
    <property type="entry name" value="wHTH-HSP90_Na-assoc"/>
</dbReference>
<keyword evidence="6" id="KW-1185">Reference proteome</keyword>
<evidence type="ECO:0000259" key="2">
    <source>
        <dbReference type="Pfam" id="PF00656"/>
    </source>
</evidence>
<evidence type="ECO:0000259" key="3">
    <source>
        <dbReference type="Pfam" id="PF24401"/>
    </source>
</evidence>
<feature type="domain" description="iHD-CE" evidence="3">
    <location>
        <begin position="251"/>
        <end position="585"/>
    </location>
</feature>
<dbReference type="SUPFAM" id="SSF52129">
    <property type="entry name" value="Caspase-like"/>
    <property type="match status" value="1"/>
</dbReference>
<dbReference type="EMBL" id="JABWGN010000008">
    <property type="protein sequence ID" value="NUW34033.1"/>
    <property type="molecule type" value="Genomic_DNA"/>
</dbReference>
<dbReference type="InterPro" id="IPR052039">
    <property type="entry name" value="Caspase-related_regulators"/>
</dbReference>
<feature type="region of interest" description="Disordered" evidence="1">
    <location>
        <begin position="211"/>
        <end position="237"/>
    </location>
</feature>
<dbReference type="Gene3D" id="3.30.565.10">
    <property type="entry name" value="Histidine kinase-like ATPase, C-terminal domain"/>
    <property type="match status" value="1"/>
</dbReference>
<comment type="caution">
    <text evidence="5">The sequence shown here is derived from an EMBL/GenBank/DDBJ whole genome shotgun (WGS) entry which is preliminary data.</text>
</comment>
<evidence type="ECO:0000313" key="5">
    <source>
        <dbReference type="EMBL" id="NUW34033.1"/>
    </source>
</evidence>
<dbReference type="InterPro" id="IPR011600">
    <property type="entry name" value="Pept_C14_caspase"/>
</dbReference>
<dbReference type="SUPFAM" id="SSF55874">
    <property type="entry name" value="ATPase domain of HSP90 chaperone/DNA topoisomerase II/histidine kinase"/>
    <property type="match status" value="1"/>
</dbReference>
<dbReference type="InterPro" id="IPR056506">
    <property type="entry name" value="iHD-CE"/>
</dbReference>
<feature type="domain" description="wHTH-Hsp90 Na associated" evidence="4">
    <location>
        <begin position="1516"/>
        <end position="1566"/>
    </location>
</feature>
<reference evidence="5 6" key="1">
    <citation type="submission" date="2020-06" db="EMBL/GenBank/DDBJ databases">
        <title>Nonomuraea sp. SMC257, a novel actinomycete isolated from soil.</title>
        <authorList>
            <person name="Chanama M."/>
        </authorList>
    </citation>
    <scope>NUCLEOTIDE SEQUENCE [LARGE SCALE GENOMIC DNA]</scope>
    <source>
        <strain evidence="5 6">SMC257</strain>
    </source>
</reference>
<dbReference type="PANTHER" id="PTHR22576:SF37">
    <property type="entry name" value="MUCOSA-ASSOCIATED LYMPHOID TISSUE LYMPHOMA TRANSLOCATION PROTEIN 1"/>
    <property type="match status" value="1"/>
</dbReference>
<dbReference type="GO" id="GO:0006508">
    <property type="term" value="P:proteolysis"/>
    <property type="evidence" value="ECO:0007669"/>
    <property type="project" value="InterPro"/>
</dbReference>
<gene>
    <name evidence="5" type="ORF">HTZ77_21725</name>
</gene>
<feature type="compositionally biased region" description="Basic and acidic residues" evidence="1">
    <location>
        <begin position="211"/>
        <end position="227"/>
    </location>
</feature>
<proteinExistence type="predicted"/>
<dbReference type="Proteomes" id="UP000586042">
    <property type="component" value="Unassembled WGS sequence"/>
</dbReference>
<organism evidence="5 6">
    <name type="scientific">Nonomuraea montanisoli</name>
    <dbReference type="NCBI Taxonomy" id="2741721"/>
    <lineage>
        <taxon>Bacteria</taxon>
        <taxon>Bacillati</taxon>
        <taxon>Actinomycetota</taxon>
        <taxon>Actinomycetes</taxon>
        <taxon>Streptosporangiales</taxon>
        <taxon>Streptosporangiaceae</taxon>
        <taxon>Nonomuraea</taxon>
    </lineage>
</organism>
<sequence length="1581" mass="172533">MPARHALLIGVPRCDDPGLTDIGHVVRADLRTMRQALEQSGYAEVETFGVEQGEEPTANRVRKRIRRACEAVPEGGVLLLYFSGHGISVDGADYLVPSDAERERGAAAPAVSELVPVVPADLERCRARLVVFFVDACRDDPARDHDPAVRGGMLPYLPDGDFVLVTGCRAGQRCHYGDTGSYFTQALAQTLDRRNPARTLRQVLDDVTRQMARRAGDSAEHRQEPQAHHPGTGLPGAAVEVCEGDELTVAWRRAVDATPLWGRCAAAPDDVAAARETVREIVARCAVRHNQAADQLKKRTGIDDPWTDRNHPVRVLARLPDLLADAAELTLPEAALLVAAPFLRERVIAEGVWQAAGIAPATFTRTYTPGARGDLELTHEMHQHLLQRAEGLAGRGMGQARDALAMWLVHQWLAGGSALWRGPAARAACAEGVRLLGGVPMPEQERHGLVETLVRAVGAGPAEPVPGDRPYLDGRWRALAWALRLAGLLAADVRRMPSVIADHVGTRLELPLETVASAVARLGWRRTEDTLDLHLVCDHPALHLALEEIAGRADAALAAARADRPLPDDLLKTLPKRATTAGLRPEQRDQAPVYATPVMTFRLAEEKVRELLMGRQLYDDPALAVRELYQNALDACRYRDTRLAYLRRTGEPCGGWTGRITVRQGVEDGRAYIECRDNGVGMDADTLLHVFANAGERFVYRQEYRAEQAAWEELNPPLRMVSNSQFGVGVFSYFMIADEITVVTRPVGRNGVPAPRAHQVHIASSGSLLQVTPSETGMPEGGTLVRLYLTGDEEVSALRTLRRLLWVAEYELGVAEDGLGEETWPAGELRQGDGALKCGDDLWWVPGSGGLLADGLRTNEEMSGLVVNLRGVHRPRFTVDRKRVRAWDKGWVDAEIERHLPELERWPGLTMAWLWQMTEETPRTAQRVFEHLRDRDLSLPIGLAWAQDTTVPVARVGCLPEDAEIFNPHEGHVALGYWVRAWRSRLWAEFDGSFLGRRSAGAKQGSAEGYPVAGPADAWPLGRIGLYRDRPLILDDMLGVLADPVESVAQRLAAVRRFAITGLDLSAARQVPPVTGLGSDDDSALLTALTTCTREGAGPRGDIAARLAWASMRLDLPLGAVLERVEHLAPPGWHAPRLELGALAGHVCTGAEAKLLSQDLDGQPLWISGEIPPHHVAAACVAQTASSKEVLGVYDRLSPLGVRVAGRERYPDDLDPFEIEALREISAVGMPVTALHMILVGARTGLSVREVHARMARLERQGLLRRADIAGLPDLVPDAQCAGDIEGFLMTRLDGGRKVLLLPPNAAARQLVCLIEAVGSPDTRRHKRLSTLLPFVRPEDPFTMTDLVYVAARCRITVEEARRRLLDAYPGAEVPPLSAGLPAAVPVHALTFLTEETAEASWEAGAGDIIAAAHDSGLSAGAYLELIRPLAAFGMPLPTPVADSLHDLHLEEEDVEMVTRHLPYETVYLGTVDALHLVRVAGRHGWTLAHTHERFRRFTPLGVTLDYPHDAVPDGVVHWQDLLALTVHLDGHAPAVTGAVTADHLAHAAAQLGETPDRVRDRLRRYAPLFALTVPQEETLG</sequence>
<dbReference type="InterPro" id="IPR029030">
    <property type="entry name" value="Caspase-like_dom_sf"/>
</dbReference>
<dbReference type="Pfam" id="PF24410">
    <property type="entry name" value="wHTH-HSP90_Na-assoc"/>
    <property type="match status" value="1"/>
</dbReference>
<dbReference type="InterPro" id="IPR020575">
    <property type="entry name" value="Hsp90_N"/>
</dbReference>